<evidence type="ECO:0000313" key="5">
    <source>
        <dbReference type="Proteomes" id="UP001637993"/>
    </source>
</evidence>
<keyword evidence="1" id="KW-0175">Coiled coil</keyword>
<feature type="chain" id="PRO_5046363746" description="GA module" evidence="3">
    <location>
        <begin position="27"/>
        <end position="611"/>
    </location>
</feature>
<evidence type="ECO:0000313" key="4">
    <source>
        <dbReference type="EMBL" id="MFO3717059.1"/>
    </source>
</evidence>
<evidence type="ECO:0000256" key="1">
    <source>
        <dbReference type="SAM" id="Coils"/>
    </source>
</evidence>
<name>A0ABW9MZ34_9FIRM</name>
<dbReference type="RefSeq" id="WP_410023657.1">
    <property type="nucleotide sequence ID" value="NZ_JBGMEG010000003.1"/>
</dbReference>
<dbReference type="EMBL" id="JBGMEG010000003">
    <property type="protein sequence ID" value="MFO3717059.1"/>
    <property type="molecule type" value="Genomic_DNA"/>
</dbReference>
<keyword evidence="5" id="KW-1185">Reference proteome</keyword>
<evidence type="ECO:0008006" key="6">
    <source>
        <dbReference type="Google" id="ProtNLM"/>
    </source>
</evidence>
<feature type="signal peptide" evidence="3">
    <location>
        <begin position="1"/>
        <end position="26"/>
    </location>
</feature>
<dbReference type="Proteomes" id="UP001637993">
    <property type="component" value="Unassembled WGS sequence"/>
</dbReference>
<sequence>MKRTKIKSYASLALALALVLPATAHAAGETKIDTLEPLTEEKIINDLSEKKQAISSKAKVSLDETAKSVNYIIDITKTQPAENLNAIFYISKDSNLENLEVLTDENISKDDIKTEDLYGGKKITIALKEATTINLRADIKEGKTDNLNLAYLLANEDETAFASKILSSSIVKDENDKEIIKANQITDLGSHLKGKFVDNETIEWSDVLINQTNEAITTAYPIKLSDKQTGTGQLTIQTYRPSKDGLVADQRLDLAYGNVKDLQIPANGAATLIFKTKVDQQATTFKANGAEVRRDIETSNQIKDLTETIDKNDQKIKEEMSNIDSDTKKEKSDTDAAKLSKELDDRNEEIKTEMQALDKKVAVDNKEKTTPKPASTVVLNDKSNEASALEVQSLIKELDDRTIEIQKTMQEIDKEFAWVNETDTPVDVNKEDSKNVSDLIKELDDRNKAIQDELEKIYGKYAVNSVMDLNKAIDNETYELITSVDKDNEKIEEIINQVNLSIESNKILDNKEEAKNIKALLENIEKLEANNEKVLEKVDQRNNDEEISSNFKNVVPNYSENVYKDLKKVVTVTLDPLNKEEATVSKEEASKNYPTIAKYLEDLKLVQDLLK</sequence>
<accession>A0ABW9MZ34</accession>
<feature type="coiled-coil region" evidence="1">
    <location>
        <begin position="507"/>
        <end position="544"/>
    </location>
</feature>
<feature type="coiled-coil region" evidence="1">
    <location>
        <begin position="395"/>
        <end position="460"/>
    </location>
</feature>
<evidence type="ECO:0000256" key="2">
    <source>
        <dbReference type="SAM" id="MobiDB-lite"/>
    </source>
</evidence>
<gene>
    <name evidence="4" type="ORF">AB9Q04_01690</name>
</gene>
<reference evidence="4 5" key="1">
    <citation type="journal article" date="2025" name="Anaerobe">
        <title>Description of Anaerococcus kampingiae sp. nov., Anaerococcus groningensis sp. nov., Anaerococcus martiniensis sp. nov., and Anaerococcus cruorum sp. nov., isolated from human clinical specimens.</title>
        <authorList>
            <person name="Boiten K.E."/>
            <person name="Meijer J."/>
            <person name="van Wezel E.M."/>
            <person name="Veloo A.C.M."/>
        </authorList>
    </citation>
    <scope>NUCLEOTIDE SEQUENCE [LARGE SCALE GENOMIC DNA]</scope>
    <source>
        <strain evidence="4 5">ENR1011</strain>
    </source>
</reference>
<feature type="region of interest" description="Disordered" evidence="2">
    <location>
        <begin position="317"/>
        <end position="349"/>
    </location>
</feature>
<keyword evidence="3" id="KW-0732">Signal</keyword>
<proteinExistence type="predicted"/>
<comment type="caution">
    <text evidence="4">The sequence shown here is derived from an EMBL/GenBank/DDBJ whole genome shotgun (WGS) entry which is preliminary data.</text>
</comment>
<protein>
    <recommendedName>
        <fullName evidence="6">GA module</fullName>
    </recommendedName>
</protein>
<evidence type="ECO:0000256" key="3">
    <source>
        <dbReference type="SAM" id="SignalP"/>
    </source>
</evidence>
<organism evidence="4 5">
    <name type="scientific">Anaerococcus groningensis</name>
    <dbReference type="NCBI Taxonomy" id="3115616"/>
    <lineage>
        <taxon>Bacteria</taxon>
        <taxon>Bacillati</taxon>
        <taxon>Bacillota</taxon>
        <taxon>Tissierellia</taxon>
        <taxon>Tissierellales</taxon>
        <taxon>Peptoniphilaceae</taxon>
        <taxon>Anaerococcus</taxon>
    </lineage>
</organism>